<organism evidence="2 3">
    <name type="scientific">Callithrix jacchus</name>
    <name type="common">White-tufted-ear marmoset</name>
    <name type="synonym">Simia Jacchus</name>
    <dbReference type="NCBI Taxonomy" id="9483"/>
    <lineage>
        <taxon>Eukaryota</taxon>
        <taxon>Metazoa</taxon>
        <taxon>Chordata</taxon>
        <taxon>Craniata</taxon>
        <taxon>Vertebrata</taxon>
        <taxon>Euteleostomi</taxon>
        <taxon>Mammalia</taxon>
        <taxon>Eutheria</taxon>
        <taxon>Euarchontoglires</taxon>
        <taxon>Primates</taxon>
        <taxon>Haplorrhini</taxon>
        <taxon>Platyrrhini</taxon>
        <taxon>Cebidae</taxon>
        <taxon>Callitrichinae</taxon>
        <taxon>Callithrix</taxon>
        <taxon>Callithrix</taxon>
    </lineage>
</organism>
<keyword evidence="3" id="KW-1185">Reference proteome</keyword>
<reference evidence="2" key="3">
    <citation type="submission" date="2025-09" db="UniProtKB">
        <authorList>
            <consortium name="Ensembl"/>
        </authorList>
    </citation>
    <scope>IDENTIFICATION</scope>
</reference>
<dbReference type="PRINTS" id="PR02045">
    <property type="entry name" value="F138DOMAIN"/>
</dbReference>
<keyword evidence="1" id="KW-0812">Transmembrane</keyword>
<dbReference type="Proteomes" id="UP000008225">
    <property type="component" value="Chromosome 5"/>
</dbReference>
<feature type="transmembrane region" description="Helical" evidence="1">
    <location>
        <begin position="20"/>
        <end position="42"/>
    </location>
</feature>
<keyword evidence="1" id="KW-0472">Membrane</keyword>
<evidence type="ECO:0000313" key="3">
    <source>
        <dbReference type="Proteomes" id="UP000008225"/>
    </source>
</evidence>
<reference evidence="2" key="2">
    <citation type="submission" date="2025-08" db="UniProtKB">
        <authorList>
            <consortium name="Ensembl"/>
        </authorList>
    </citation>
    <scope>IDENTIFICATION</scope>
</reference>
<accession>A0A8I3WKJ3</accession>
<name>A0A8I3WKJ3_CALJA</name>
<sequence>MGMKLRMTVIARLLELLFRCKFICFVFCFAVFETVLLCLPGWSAVVQSQLTATSTSQVVGTTGVHHHTWLIFVFLVEMGFCHDGQVGLKRLASSEPPASASQMLGLQV</sequence>
<proteinExistence type="predicted"/>
<dbReference type="Ensembl" id="ENSCJAT00000129537.1">
    <property type="protein sequence ID" value="ENSCJAP00000090460.1"/>
    <property type="gene ID" value="ENSCJAG00000076838.1"/>
</dbReference>
<dbReference type="PANTHER" id="PTHR12138">
    <property type="entry name" value="PRIMATE-EXPANDED PROTEIN FAMILY"/>
    <property type="match status" value="1"/>
</dbReference>
<dbReference type="PANTHER" id="PTHR12138:SF162">
    <property type="entry name" value="CHROMOSOME UNDETERMINED SCAFFOLD_275, WHOLE GENOME SHOTGUN SEQUENCE"/>
    <property type="match status" value="1"/>
</dbReference>
<reference evidence="2 3" key="1">
    <citation type="submission" date="2009-03" db="EMBL/GenBank/DDBJ databases">
        <authorList>
            <person name="Warren W."/>
            <person name="Ye L."/>
            <person name="Minx P."/>
            <person name="Worley K."/>
            <person name="Gibbs R."/>
            <person name="Wilson R.K."/>
        </authorList>
    </citation>
    <scope>NUCLEOTIDE SEQUENCE [LARGE SCALE GENOMIC DNA]</scope>
</reference>
<keyword evidence="1" id="KW-1133">Transmembrane helix</keyword>
<dbReference type="AlphaFoldDB" id="A0A8I3WKJ3"/>
<evidence type="ECO:0000313" key="2">
    <source>
        <dbReference type="Ensembl" id="ENSCJAP00000090460.1"/>
    </source>
</evidence>
<protein>
    <submittedName>
        <fullName evidence="2">Uncharacterized protein</fullName>
    </submittedName>
</protein>
<evidence type="ECO:0000256" key="1">
    <source>
        <dbReference type="SAM" id="Phobius"/>
    </source>
</evidence>
<dbReference type="GeneTree" id="ENSGT01050000245604"/>